<dbReference type="Proteomes" id="UP000574067">
    <property type="component" value="Unassembled WGS sequence"/>
</dbReference>
<proteinExistence type="predicted"/>
<dbReference type="AlphaFoldDB" id="A0A848FA79"/>
<gene>
    <name evidence="1" type="ORF">HHL10_14725</name>
</gene>
<protein>
    <submittedName>
        <fullName evidence="1">Toxin-antitoxin system, antitoxin component, Xre family protein</fullName>
    </submittedName>
</protein>
<evidence type="ECO:0000313" key="2">
    <source>
        <dbReference type="Proteomes" id="UP000574067"/>
    </source>
</evidence>
<organism evidence="1 2">
    <name type="scientific">Azohydromonas caseinilytica</name>
    <dbReference type="NCBI Taxonomy" id="2728836"/>
    <lineage>
        <taxon>Bacteria</taxon>
        <taxon>Pseudomonadati</taxon>
        <taxon>Pseudomonadota</taxon>
        <taxon>Betaproteobacteria</taxon>
        <taxon>Burkholderiales</taxon>
        <taxon>Sphaerotilaceae</taxon>
        <taxon>Azohydromonas</taxon>
    </lineage>
</organism>
<dbReference type="EMBL" id="JABBFW010000009">
    <property type="protein sequence ID" value="NML16232.1"/>
    <property type="molecule type" value="Genomic_DNA"/>
</dbReference>
<reference evidence="1 2" key="1">
    <citation type="submission" date="2020-04" db="EMBL/GenBank/DDBJ databases">
        <title>Azohydromonas sp. isolated from soil.</title>
        <authorList>
            <person name="Dahal R.H."/>
        </authorList>
    </citation>
    <scope>NUCLEOTIDE SEQUENCE [LARGE SCALE GENOMIC DNA]</scope>
    <source>
        <strain evidence="1 2">G-1-1-14</strain>
    </source>
</reference>
<accession>A0A848FA79</accession>
<sequence>MAPERVAEVEDFVDFLREREEAQRLTHAAAKASEASFAQVWDNDEDAAYDRM</sequence>
<evidence type="ECO:0000313" key="1">
    <source>
        <dbReference type="EMBL" id="NML16232.1"/>
    </source>
</evidence>
<comment type="caution">
    <text evidence="1">The sequence shown here is derived from an EMBL/GenBank/DDBJ whole genome shotgun (WGS) entry which is preliminary data.</text>
</comment>
<keyword evidence="2" id="KW-1185">Reference proteome</keyword>
<name>A0A848FA79_9BURK</name>